<evidence type="ECO:0000256" key="2">
    <source>
        <dbReference type="SAM" id="SignalP"/>
    </source>
</evidence>
<evidence type="ECO:0000313" key="3">
    <source>
        <dbReference type="EMBL" id="ANP45166.1"/>
    </source>
</evidence>
<keyword evidence="4" id="KW-1185">Reference proteome</keyword>
<name>A0A1B1AF15_9PROT</name>
<feature type="chain" id="PRO_5008518685" description="PRC-barrel domain-containing protein" evidence="2">
    <location>
        <begin position="20"/>
        <end position="106"/>
    </location>
</feature>
<dbReference type="Proteomes" id="UP000092498">
    <property type="component" value="Chromosome"/>
</dbReference>
<evidence type="ECO:0000313" key="4">
    <source>
        <dbReference type="Proteomes" id="UP000092498"/>
    </source>
</evidence>
<feature type="compositionally biased region" description="Basic and acidic residues" evidence="1">
    <location>
        <begin position="87"/>
        <end position="106"/>
    </location>
</feature>
<gene>
    <name evidence="3" type="ORF">ATE48_04165</name>
</gene>
<dbReference type="KEGG" id="cbot:ATE48_04165"/>
<dbReference type="AlphaFoldDB" id="A0A1B1AF15"/>
<evidence type="ECO:0008006" key="5">
    <source>
        <dbReference type="Google" id="ProtNLM"/>
    </source>
</evidence>
<dbReference type="EMBL" id="CP013244">
    <property type="protein sequence ID" value="ANP45166.1"/>
    <property type="molecule type" value="Genomic_DNA"/>
</dbReference>
<dbReference type="RefSeq" id="WP_066768095.1">
    <property type="nucleotide sequence ID" value="NZ_CP013244.1"/>
</dbReference>
<sequence length="106" mass="11416">MLRTLVFALAIGLPGLAAAEPFPHSAQDVEVRGDDGTVIGRVSAVERNADGEIVAVEIPGMEPGNASDASSDLVAQNERQPALRVRNSGERPRQDERAIFDRRVLR</sequence>
<keyword evidence="2" id="KW-0732">Signal</keyword>
<protein>
    <recommendedName>
        <fullName evidence="5">PRC-barrel domain-containing protein</fullName>
    </recommendedName>
</protein>
<dbReference type="InParanoid" id="A0A1B1AF15"/>
<organism evidence="3 4">
    <name type="scientific">Candidatus Viadribacter manganicus</name>
    <dbReference type="NCBI Taxonomy" id="1759059"/>
    <lineage>
        <taxon>Bacteria</taxon>
        <taxon>Pseudomonadati</taxon>
        <taxon>Pseudomonadota</taxon>
        <taxon>Alphaproteobacteria</taxon>
        <taxon>Hyphomonadales</taxon>
        <taxon>Hyphomonadaceae</taxon>
        <taxon>Candidatus Viadribacter</taxon>
    </lineage>
</organism>
<accession>A0A1B1AF15</accession>
<proteinExistence type="predicted"/>
<reference evidence="3 4" key="1">
    <citation type="submission" date="2015-11" db="EMBL/GenBank/DDBJ databases">
        <title>Whole-Genome Sequence of Candidatus Oderbacter manganicum from the National Park Lower Oder Valley, Germany.</title>
        <authorList>
            <person name="Braun B."/>
            <person name="Liere K."/>
            <person name="Szewzyk U."/>
        </authorList>
    </citation>
    <scope>NUCLEOTIDE SEQUENCE [LARGE SCALE GENOMIC DNA]</scope>
    <source>
        <strain evidence="3 4">OTSz_A_272</strain>
    </source>
</reference>
<feature type="region of interest" description="Disordered" evidence="1">
    <location>
        <begin position="59"/>
        <end position="106"/>
    </location>
</feature>
<feature type="compositionally biased region" description="Polar residues" evidence="1">
    <location>
        <begin position="67"/>
        <end position="79"/>
    </location>
</feature>
<evidence type="ECO:0000256" key="1">
    <source>
        <dbReference type="SAM" id="MobiDB-lite"/>
    </source>
</evidence>
<feature type="signal peptide" evidence="2">
    <location>
        <begin position="1"/>
        <end position="19"/>
    </location>
</feature>